<organism evidence="1 2">
    <name type="scientific">Acidisoma cellulosilyticum</name>
    <dbReference type="NCBI Taxonomy" id="2802395"/>
    <lineage>
        <taxon>Bacteria</taxon>
        <taxon>Pseudomonadati</taxon>
        <taxon>Pseudomonadota</taxon>
        <taxon>Alphaproteobacteria</taxon>
        <taxon>Acetobacterales</taxon>
        <taxon>Acidocellaceae</taxon>
        <taxon>Acidisoma</taxon>
    </lineage>
</organism>
<comment type="caution">
    <text evidence="1">The sequence shown here is derived from an EMBL/GenBank/DDBJ whole genome shotgun (WGS) entry which is preliminary data.</text>
</comment>
<keyword evidence="2" id="KW-1185">Reference proteome</keyword>
<sequence length="520" mass="59568">MDILPELMVPSTALLGACKNLCERSLYEFVQHFWHVVEPAAEFVEGKVLEVICDHLEAVTYGDFRKLIINVPPGCSKSLITSVFWPAWMWGPVNRPSMRFINASYSVYLTERDNERCARIMTSPEYQRYWGDRVKLSKIGVGKIQTNHTGWKFATSVEGTTTGERGDFIIIDDANNPKKSESKAIRDATNLWLTEVVPTRLNNPRKSAIVNIQQRTHEEDATGTLLKFWEDCTHLMLPMRYDPNRHCETEIGFSDWRTEEGELLWEARFPETAVRELERMGPYAVSSQLQQSPVPRGGGIIQRDWWQEWPHRESPPVEFVVASLDTAIKEKEENDYYALTVWAVWLDPDTETPKLLMLNAWKERATLAEIVTRTVNTCKALRVDRLVIEDKANGWVAQQEIRKAIKSSGHKFGITMFDPRRYGDKMARLLSVQHLFSEGLVYAPVTIDPAGNTNWREWAEMAIDEIANFPRAAHDDITDSTSMALRHLRDIGFALSKVEHSRAAESDMAHRSKSEPLYPV</sequence>
<dbReference type="AlphaFoldDB" id="A0A963Z1G6"/>
<evidence type="ECO:0000313" key="1">
    <source>
        <dbReference type="EMBL" id="MCB8880115.1"/>
    </source>
</evidence>
<accession>A0A963Z1G6</accession>
<reference evidence="1 2" key="1">
    <citation type="journal article" date="2021" name="Microorganisms">
        <title>Acidisoma silvae sp. nov. and Acidisomacellulosilytica sp. nov., Two Acidophilic Bacteria Isolated from Decaying Wood, Hydrolyzing Cellulose and Producing Poly-3-hydroxybutyrate.</title>
        <authorList>
            <person name="Mieszkin S."/>
            <person name="Pouder E."/>
            <person name="Uroz S."/>
            <person name="Simon-Colin C."/>
            <person name="Alain K."/>
        </authorList>
    </citation>
    <scope>NUCLEOTIDE SEQUENCE [LARGE SCALE GENOMIC DNA]</scope>
    <source>
        <strain evidence="1 2">HW T5.17</strain>
    </source>
</reference>
<dbReference type="NCBIfam" id="TIGR01630">
    <property type="entry name" value="psiM2_ORF9"/>
    <property type="match status" value="1"/>
</dbReference>
<evidence type="ECO:0000313" key="2">
    <source>
        <dbReference type="Proteomes" id="UP000721844"/>
    </source>
</evidence>
<gene>
    <name evidence="1" type="primary">terL</name>
    <name evidence="1" type="ORF">ACELLULO517_07700</name>
</gene>
<dbReference type="InterPro" id="IPR006517">
    <property type="entry name" value="Phage_terminase_lsu-like_C"/>
</dbReference>
<name>A0A963Z1G6_9PROT</name>
<protein>
    <submittedName>
        <fullName evidence="1">Phage terminase large subunit</fullName>
    </submittedName>
</protein>
<dbReference type="Proteomes" id="UP000721844">
    <property type="component" value="Unassembled WGS sequence"/>
</dbReference>
<dbReference type="Gene3D" id="3.30.420.240">
    <property type="match status" value="1"/>
</dbReference>
<dbReference type="EMBL" id="JAESVA010000002">
    <property type="protein sequence ID" value="MCB8880115.1"/>
    <property type="molecule type" value="Genomic_DNA"/>
</dbReference>
<dbReference type="RefSeq" id="WP_227306721.1">
    <property type="nucleotide sequence ID" value="NZ_JAESVA010000002.1"/>
</dbReference>
<proteinExistence type="predicted"/>